<evidence type="ECO:0000256" key="2">
    <source>
        <dbReference type="ARBA" id="ARBA00012438"/>
    </source>
</evidence>
<dbReference type="InterPro" id="IPR000014">
    <property type="entry name" value="PAS"/>
</dbReference>
<dbReference type="Pfam" id="PF00512">
    <property type="entry name" value="HisKA"/>
    <property type="match status" value="1"/>
</dbReference>
<accession>A0A553GY89</accession>
<evidence type="ECO:0000256" key="3">
    <source>
        <dbReference type="ARBA" id="ARBA00022553"/>
    </source>
</evidence>
<dbReference type="Gene3D" id="3.30.450.20">
    <property type="entry name" value="PAS domain"/>
    <property type="match status" value="1"/>
</dbReference>
<dbReference type="PANTHER" id="PTHR43065:SF29">
    <property type="entry name" value="SENSOR PROTEIN KINASE FLES"/>
    <property type="match status" value="1"/>
</dbReference>
<dbReference type="Gene3D" id="1.10.287.130">
    <property type="match status" value="1"/>
</dbReference>
<protein>
    <recommendedName>
        <fullName evidence="2">histidine kinase</fullName>
        <ecNumber evidence="2">2.7.13.3</ecNumber>
    </recommendedName>
</protein>
<comment type="caution">
    <text evidence="5">The sequence shown here is derived from an EMBL/GenBank/DDBJ whole genome shotgun (WGS) entry which is preliminary data.</text>
</comment>
<evidence type="ECO:0000313" key="5">
    <source>
        <dbReference type="EMBL" id="TRX74449.1"/>
    </source>
</evidence>
<dbReference type="Pfam" id="PF02518">
    <property type="entry name" value="HATPase_c"/>
    <property type="match status" value="1"/>
</dbReference>
<sequence length="401" mass="44186">MKQAAKPMSADRSAADDSASNGLEHTLALFNQMSTQLSESYNLLEARVSELKGQLALVSAQRMQELAEKERLAHRLQSLLDLLPGGVIVLDGQGVVREANPVARHLLGQPLVGMLWRQVIARCFSPREDDGHEISLKDGRRLSIATRSLHGEPGQLVLLTDLTETRRLQDQLSRSERLSALGRMMASLAHQIRTPLSAALLYASHLHEQALPVEQQQRFAGRLKERLHDLEHQVRDMLVFARGELPLPDRLSPRLWFEALRRAAEPHVSGLSIRWQCDVHQGELLCNRDTLVGAVLNLVHNAIQAAGREVRLKVHLYGRGNELRLCVSDDGPGIEPQTLARLGEPFFTTRTAGTGLGVAVVKAVARAHQGDLQLRSRVGRGTCAILTLPLLPAVDASANQE</sequence>
<dbReference type="SMART" id="SM00388">
    <property type="entry name" value="HisKA"/>
    <property type="match status" value="1"/>
</dbReference>
<dbReference type="SMART" id="SM00387">
    <property type="entry name" value="HATPase_c"/>
    <property type="match status" value="1"/>
</dbReference>
<dbReference type="RefSeq" id="WP_143488777.1">
    <property type="nucleotide sequence ID" value="NZ_VJOY01000008.1"/>
</dbReference>
<dbReference type="GO" id="GO:0000155">
    <property type="term" value="F:phosphorelay sensor kinase activity"/>
    <property type="evidence" value="ECO:0007669"/>
    <property type="project" value="InterPro"/>
</dbReference>
<dbReference type="Proteomes" id="UP000315235">
    <property type="component" value="Unassembled WGS sequence"/>
</dbReference>
<reference evidence="5 6" key="1">
    <citation type="submission" date="2019-07" db="EMBL/GenBank/DDBJ databases">
        <title>Pseudomonas mangiferae sp. nov., isolated from bark of mango tree in Thailand.</title>
        <authorList>
            <person name="Srisuk N."/>
            <person name="Anurat P."/>
        </authorList>
    </citation>
    <scope>NUCLEOTIDE SEQUENCE [LARGE SCALE GENOMIC DNA]</scope>
    <source>
        <strain evidence="5 6">DMKU_BBB3-04</strain>
    </source>
</reference>
<dbReference type="CDD" id="cd00130">
    <property type="entry name" value="PAS"/>
    <property type="match status" value="1"/>
</dbReference>
<comment type="catalytic activity">
    <reaction evidence="1">
        <text>ATP + protein L-histidine = ADP + protein N-phospho-L-histidine.</text>
        <dbReference type="EC" id="2.7.13.3"/>
    </reaction>
</comment>
<evidence type="ECO:0000256" key="1">
    <source>
        <dbReference type="ARBA" id="ARBA00000085"/>
    </source>
</evidence>
<dbReference type="AlphaFoldDB" id="A0A553GY89"/>
<dbReference type="Pfam" id="PF13188">
    <property type="entry name" value="PAS_8"/>
    <property type="match status" value="1"/>
</dbReference>
<dbReference type="SMART" id="SM00091">
    <property type="entry name" value="PAS"/>
    <property type="match status" value="1"/>
</dbReference>
<dbReference type="OrthoDB" id="9776727at2"/>
<dbReference type="CDD" id="cd00082">
    <property type="entry name" value="HisKA"/>
    <property type="match status" value="1"/>
</dbReference>
<dbReference type="Gene3D" id="3.30.565.10">
    <property type="entry name" value="Histidine kinase-like ATPase, C-terminal domain"/>
    <property type="match status" value="1"/>
</dbReference>
<dbReference type="PANTHER" id="PTHR43065">
    <property type="entry name" value="SENSOR HISTIDINE KINASE"/>
    <property type="match status" value="1"/>
</dbReference>
<dbReference type="InterPro" id="IPR005467">
    <property type="entry name" value="His_kinase_dom"/>
</dbReference>
<dbReference type="InterPro" id="IPR036097">
    <property type="entry name" value="HisK_dim/P_sf"/>
</dbReference>
<organism evidence="5 6">
    <name type="scientific">Pseudomonas mangiferae</name>
    <dbReference type="NCBI Taxonomy" id="2593654"/>
    <lineage>
        <taxon>Bacteria</taxon>
        <taxon>Pseudomonadati</taxon>
        <taxon>Pseudomonadota</taxon>
        <taxon>Gammaproteobacteria</taxon>
        <taxon>Pseudomonadales</taxon>
        <taxon>Pseudomonadaceae</taxon>
        <taxon>Pseudomonas</taxon>
    </lineage>
</organism>
<proteinExistence type="predicted"/>
<dbReference type="InterPro" id="IPR003594">
    <property type="entry name" value="HATPase_dom"/>
</dbReference>
<dbReference type="InterPro" id="IPR036890">
    <property type="entry name" value="HATPase_C_sf"/>
</dbReference>
<dbReference type="SUPFAM" id="SSF55785">
    <property type="entry name" value="PYP-like sensor domain (PAS domain)"/>
    <property type="match status" value="1"/>
</dbReference>
<name>A0A553GY89_9PSED</name>
<dbReference type="InterPro" id="IPR035965">
    <property type="entry name" value="PAS-like_dom_sf"/>
</dbReference>
<evidence type="ECO:0000259" key="4">
    <source>
        <dbReference type="PROSITE" id="PS50109"/>
    </source>
</evidence>
<dbReference type="CDD" id="cd00075">
    <property type="entry name" value="HATPase"/>
    <property type="match status" value="1"/>
</dbReference>
<dbReference type="SUPFAM" id="SSF47384">
    <property type="entry name" value="Homodimeric domain of signal transducing histidine kinase"/>
    <property type="match status" value="1"/>
</dbReference>
<keyword evidence="6" id="KW-1185">Reference proteome</keyword>
<feature type="domain" description="Histidine kinase" evidence="4">
    <location>
        <begin position="187"/>
        <end position="392"/>
    </location>
</feature>
<dbReference type="PRINTS" id="PR00344">
    <property type="entry name" value="BCTRLSENSOR"/>
</dbReference>
<dbReference type="SUPFAM" id="SSF55874">
    <property type="entry name" value="ATPase domain of HSP90 chaperone/DNA topoisomerase II/histidine kinase"/>
    <property type="match status" value="1"/>
</dbReference>
<dbReference type="EMBL" id="VJOY01000008">
    <property type="protein sequence ID" value="TRX74449.1"/>
    <property type="molecule type" value="Genomic_DNA"/>
</dbReference>
<dbReference type="InterPro" id="IPR004358">
    <property type="entry name" value="Sig_transdc_His_kin-like_C"/>
</dbReference>
<dbReference type="InterPro" id="IPR003661">
    <property type="entry name" value="HisK_dim/P_dom"/>
</dbReference>
<keyword evidence="3" id="KW-0597">Phosphoprotein</keyword>
<dbReference type="EC" id="2.7.13.3" evidence="2"/>
<evidence type="ECO:0000313" key="6">
    <source>
        <dbReference type="Proteomes" id="UP000315235"/>
    </source>
</evidence>
<dbReference type="PROSITE" id="PS50109">
    <property type="entry name" value="HIS_KIN"/>
    <property type="match status" value="1"/>
</dbReference>
<gene>
    <name evidence="5" type="ORF">FM069_12975</name>
</gene>